<feature type="non-terminal residue" evidence="1">
    <location>
        <position position="1"/>
    </location>
</feature>
<reference evidence="1" key="1">
    <citation type="journal article" date="2014" name="Front. Microbiol.">
        <title>High frequency of phylogenetically diverse reductive dehalogenase-homologous genes in deep subseafloor sedimentary metagenomes.</title>
        <authorList>
            <person name="Kawai M."/>
            <person name="Futagami T."/>
            <person name="Toyoda A."/>
            <person name="Takaki Y."/>
            <person name="Nishi S."/>
            <person name="Hori S."/>
            <person name="Arai W."/>
            <person name="Tsubouchi T."/>
            <person name="Morono Y."/>
            <person name="Uchiyama I."/>
            <person name="Ito T."/>
            <person name="Fujiyama A."/>
            <person name="Inagaki F."/>
            <person name="Takami H."/>
        </authorList>
    </citation>
    <scope>NUCLEOTIDE SEQUENCE</scope>
    <source>
        <strain evidence="1">Expedition CK06-06</strain>
    </source>
</reference>
<proteinExistence type="predicted"/>
<sequence length="49" mass="5779">DFLGCAEAAGLKLIREFIYGYRPLVYKAAEQNEYRGYLFKSINFARRKK</sequence>
<name>X1EJS5_9ZZZZ</name>
<protein>
    <submittedName>
        <fullName evidence="1">Uncharacterized protein</fullName>
    </submittedName>
</protein>
<dbReference type="EMBL" id="BART01033584">
    <property type="protein sequence ID" value="GAH08903.1"/>
    <property type="molecule type" value="Genomic_DNA"/>
</dbReference>
<accession>X1EJS5</accession>
<evidence type="ECO:0000313" key="1">
    <source>
        <dbReference type="EMBL" id="GAH08903.1"/>
    </source>
</evidence>
<gene>
    <name evidence="1" type="ORF">S01H4_57653</name>
</gene>
<dbReference type="AlphaFoldDB" id="X1EJS5"/>
<comment type="caution">
    <text evidence="1">The sequence shown here is derived from an EMBL/GenBank/DDBJ whole genome shotgun (WGS) entry which is preliminary data.</text>
</comment>
<organism evidence="1">
    <name type="scientific">marine sediment metagenome</name>
    <dbReference type="NCBI Taxonomy" id="412755"/>
    <lineage>
        <taxon>unclassified sequences</taxon>
        <taxon>metagenomes</taxon>
        <taxon>ecological metagenomes</taxon>
    </lineage>
</organism>